<gene>
    <name evidence="1" type="ORF">SAMN02745206_03300</name>
</gene>
<evidence type="ECO:0000313" key="2">
    <source>
        <dbReference type="Proteomes" id="UP000184076"/>
    </source>
</evidence>
<name>A0A1M5H8R8_9BACT</name>
<evidence type="ECO:0000313" key="1">
    <source>
        <dbReference type="EMBL" id="SHG12316.1"/>
    </source>
</evidence>
<accession>A0A1M5H8R8</accession>
<sequence length="60" mass="6839">MTAMRQICHCENCGNEADMIVTCTWVEVEEEPGVVKKKKKETRTCTQCGNEADMILDEEE</sequence>
<dbReference type="AlphaFoldDB" id="A0A1M5H8R8"/>
<protein>
    <submittedName>
        <fullName evidence="1">Uncharacterized protein</fullName>
    </submittedName>
</protein>
<reference evidence="2" key="1">
    <citation type="submission" date="2016-11" db="EMBL/GenBank/DDBJ databases">
        <authorList>
            <person name="Varghese N."/>
            <person name="Submissions S."/>
        </authorList>
    </citation>
    <scope>NUCLEOTIDE SEQUENCE [LARGE SCALE GENOMIC DNA]</scope>
    <source>
        <strain evidence="2">DSM 9756</strain>
    </source>
</reference>
<keyword evidence="2" id="KW-1185">Reference proteome</keyword>
<proteinExistence type="predicted"/>
<organism evidence="1 2">
    <name type="scientific">Desulfacinum infernum DSM 9756</name>
    <dbReference type="NCBI Taxonomy" id="1121391"/>
    <lineage>
        <taxon>Bacteria</taxon>
        <taxon>Pseudomonadati</taxon>
        <taxon>Thermodesulfobacteriota</taxon>
        <taxon>Syntrophobacteria</taxon>
        <taxon>Syntrophobacterales</taxon>
        <taxon>Syntrophobacteraceae</taxon>
        <taxon>Desulfacinum</taxon>
    </lineage>
</organism>
<dbReference type="Proteomes" id="UP000184076">
    <property type="component" value="Unassembled WGS sequence"/>
</dbReference>
<dbReference type="EMBL" id="FQVB01000043">
    <property type="protein sequence ID" value="SHG12316.1"/>
    <property type="molecule type" value="Genomic_DNA"/>
</dbReference>
<dbReference type="RefSeq" id="WP_073041447.1">
    <property type="nucleotide sequence ID" value="NZ_FQVB01000043.1"/>
</dbReference>
<dbReference type="STRING" id="1121391.SAMN02745206_03300"/>